<dbReference type="Proteomes" id="UP000283880">
    <property type="component" value="Unassembled WGS sequence"/>
</dbReference>
<protein>
    <recommendedName>
        <fullName evidence="5">5-formyltetrahydrofolate cyclo-ligase</fullName>
        <ecNumber evidence="5">6.3.3.2</ecNumber>
    </recommendedName>
</protein>
<dbReference type="Pfam" id="PF01812">
    <property type="entry name" value="5-FTHF_cyc-lig"/>
    <property type="match status" value="1"/>
</dbReference>
<dbReference type="GO" id="GO:0030272">
    <property type="term" value="F:5-formyltetrahydrofolate cyclo-ligase activity"/>
    <property type="evidence" value="ECO:0007669"/>
    <property type="project" value="UniProtKB-EC"/>
</dbReference>
<dbReference type="AlphaFoldDB" id="A0A413FKN6"/>
<keyword evidence="5" id="KW-0479">Metal-binding</keyword>
<accession>A0A413FKN6</accession>
<dbReference type="GO" id="GO:0009396">
    <property type="term" value="P:folic acid-containing compound biosynthetic process"/>
    <property type="evidence" value="ECO:0007669"/>
    <property type="project" value="TreeGrafter"/>
</dbReference>
<evidence type="ECO:0000256" key="3">
    <source>
        <dbReference type="ARBA" id="ARBA00022840"/>
    </source>
</evidence>
<dbReference type="EMBL" id="QSBM01000001">
    <property type="protein sequence ID" value="RGX32875.1"/>
    <property type="molecule type" value="Genomic_DNA"/>
</dbReference>
<dbReference type="InterPro" id="IPR037171">
    <property type="entry name" value="NagB/RpiA_transferase-like"/>
</dbReference>
<keyword evidence="2 4" id="KW-0547">Nucleotide-binding</keyword>
<gene>
    <name evidence="7" type="ORF">DWV29_01255</name>
</gene>
<feature type="binding site" evidence="4">
    <location>
        <position position="62"/>
    </location>
    <ligand>
        <name>substrate</name>
    </ligand>
</feature>
<proteinExistence type="inferred from homology"/>
<comment type="similarity">
    <text evidence="1 5">Belongs to the 5-formyltetrahydrofolate cyclo-ligase family.</text>
</comment>
<feature type="binding site" evidence="4">
    <location>
        <position position="57"/>
    </location>
    <ligand>
        <name>substrate</name>
    </ligand>
</feature>
<evidence type="ECO:0000256" key="2">
    <source>
        <dbReference type="ARBA" id="ARBA00022741"/>
    </source>
</evidence>
<comment type="caution">
    <text evidence="7">The sequence shown here is derived from an EMBL/GenBank/DDBJ whole genome shotgun (WGS) entry which is preliminary data.</text>
</comment>
<dbReference type="RefSeq" id="WP_081734375.1">
    <property type="nucleotide sequence ID" value="NZ_CABMHH010000057.1"/>
</dbReference>
<feature type="region of interest" description="Disordered" evidence="6">
    <location>
        <begin position="1"/>
        <end position="21"/>
    </location>
</feature>
<evidence type="ECO:0000256" key="6">
    <source>
        <dbReference type="SAM" id="MobiDB-lite"/>
    </source>
</evidence>
<reference evidence="7 8" key="1">
    <citation type="submission" date="2018-08" db="EMBL/GenBank/DDBJ databases">
        <title>A genome reference for cultivated species of the human gut microbiota.</title>
        <authorList>
            <person name="Zou Y."/>
            <person name="Xue W."/>
            <person name="Luo G."/>
        </authorList>
    </citation>
    <scope>NUCLEOTIDE SEQUENCE [LARGE SCALE GENOMIC DNA]</scope>
    <source>
        <strain evidence="7 8">AF04-15</strain>
    </source>
</reference>
<dbReference type="EC" id="6.3.3.2" evidence="5"/>
<keyword evidence="3 4" id="KW-0067">ATP-binding</keyword>
<dbReference type="OrthoDB" id="9801938at2"/>
<sequence>MMGEQRTAEEKKRLRREMLARRDRMEPARADELNRRLWEQMERYQQLWSGMPVYTYISYRREADTRRLVRELWKRGIPVAAPRTEDGRMEFYRIRSESDLTAGYRGIPEPVCGCEKAEEERALVIVPGAVFDLQGYRIGYGGGYYDRFMAREPGHETMGLAYDFQVVPRLPVEEYDLPVGKILTTSGLLP</sequence>
<dbReference type="InterPro" id="IPR024185">
    <property type="entry name" value="FTHF_cligase-like_sf"/>
</dbReference>
<evidence type="ECO:0000256" key="5">
    <source>
        <dbReference type="RuleBase" id="RU361279"/>
    </source>
</evidence>
<dbReference type="SUPFAM" id="SSF100950">
    <property type="entry name" value="NagB/RpiA/CoA transferase-like"/>
    <property type="match status" value="1"/>
</dbReference>
<dbReference type="PANTHER" id="PTHR23407">
    <property type="entry name" value="ATPASE INHIBITOR/5-FORMYLTETRAHYDROFOLATE CYCLO-LIGASE"/>
    <property type="match status" value="1"/>
</dbReference>
<keyword evidence="7" id="KW-0436">Ligase</keyword>
<dbReference type="NCBIfam" id="TIGR02727">
    <property type="entry name" value="MTHFS_bact"/>
    <property type="match status" value="1"/>
</dbReference>
<dbReference type="GO" id="GO:0035999">
    <property type="term" value="P:tetrahydrofolate interconversion"/>
    <property type="evidence" value="ECO:0007669"/>
    <property type="project" value="TreeGrafter"/>
</dbReference>
<evidence type="ECO:0000313" key="7">
    <source>
        <dbReference type="EMBL" id="RGX32875.1"/>
    </source>
</evidence>
<feature type="binding site" evidence="4">
    <location>
        <begin position="137"/>
        <end position="145"/>
    </location>
    <ligand>
        <name>ATP</name>
        <dbReference type="ChEBI" id="CHEBI:30616"/>
    </ligand>
</feature>
<evidence type="ECO:0000313" key="8">
    <source>
        <dbReference type="Proteomes" id="UP000283880"/>
    </source>
</evidence>
<evidence type="ECO:0000256" key="4">
    <source>
        <dbReference type="PIRSR" id="PIRSR006806-1"/>
    </source>
</evidence>
<dbReference type="Gene3D" id="3.40.50.10420">
    <property type="entry name" value="NagB/RpiA/CoA transferase-like"/>
    <property type="match status" value="1"/>
</dbReference>
<feature type="binding site" evidence="4">
    <location>
        <begin position="11"/>
        <end position="15"/>
    </location>
    <ligand>
        <name>ATP</name>
        <dbReference type="ChEBI" id="CHEBI:30616"/>
    </ligand>
</feature>
<comment type="cofactor">
    <cofactor evidence="5">
        <name>Mg(2+)</name>
        <dbReference type="ChEBI" id="CHEBI:18420"/>
    </cofactor>
</comment>
<name>A0A413FKN6_9FIRM</name>
<dbReference type="PANTHER" id="PTHR23407:SF1">
    <property type="entry name" value="5-FORMYLTETRAHYDROFOLATE CYCLO-LIGASE"/>
    <property type="match status" value="1"/>
</dbReference>
<dbReference type="GO" id="GO:0005524">
    <property type="term" value="F:ATP binding"/>
    <property type="evidence" value="ECO:0007669"/>
    <property type="project" value="UniProtKB-KW"/>
</dbReference>
<dbReference type="PIRSF" id="PIRSF006806">
    <property type="entry name" value="FTHF_cligase"/>
    <property type="match status" value="1"/>
</dbReference>
<organism evidence="7 8">
    <name type="scientific">Enterocloster asparagiformis</name>
    <dbReference type="NCBI Taxonomy" id="333367"/>
    <lineage>
        <taxon>Bacteria</taxon>
        <taxon>Bacillati</taxon>
        <taxon>Bacillota</taxon>
        <taxon>Clostridia</taxon>
        <taxon>Lachnospirales</taxon>
        <taxon>Lachnospiraceae</taxon>
        <taxon>Enterocloster</taxon>
    </lineage>
</organism>
<evidence type="ECO:0000256" key="1">
    <source>
        <dbReference type="ARBA" id="ARBA00010638"/>
    </source>
</evidence>
<comment type="catalytic activity">
    <reaction evidence="5">
        <text>(6S)-5-formyl-5,6,7,8-tetrahydrofolate + ATP = (6R)-5,10-methenyltetrahydrofolate + ADP + phosphate</text>
        <dbReference type="Rhea" id="RHEA:10488"/>
        <dbReference type="ChEBI" id="CHEBI:30616"/>
        <dbReference type="ChEBI" id="CHEBI:43474"/>
        <dbReference type="ChEBI" id="CHEBI:57455"/>
        <dbReference type="ChEBI" id="CHEBI:57457"/>
        <dbReference type="ChEBI" id="CHEBI:456216"/>
        <dbReference type="EC" id="6.3.3.2"/>
    </reaction>
</comment>
<keyword evidence="5" id="KW-0460">Magnesium</keyword>
<dbReference type="GO" id="GO:0046872">
    <property type="term" value="F:metal ion binding"/>
    <property type="evidence" value="ECO:0007669"/>
    <property type="project" value="UniProtKB-KW"/>
</dbReference>
<dbReference type="InterPro" id="IPR002698">
    <property type="entry name" value="FTHF_cligase"/>
</dbReference>